<reference evidence="6" key="1">
    <citation type="journal article" date="2019" name="Int. J. Syst. Evol. Microbiol.">
        <title>The Global Catalogue of Microorganisms (GCM) 10K type strain sequencing project: providing services to taxonomists for standard genome sequencing and annotation.</title>
        <authorList>
            <consortium name="The Broad Institute Genomics Platform"/>
            <consortium name="The Broad Institute Genome Sequencing Center for Infectious Disease"/>
            <person name="Wu L."/>
            <person name="Ma J."/>
        </authorList>
    </citation>
    <scope>NUCLEOTIDE SEQUENCE [LARGE SCALE GENOMIC DNA]</scope>
    <source>
        <strain evidence="6">JCM 9651</strain>
    </source>
</reference>
<dbReference type="PANTHER" id="PTHR43004">
    <property type="entry name" value="TRK SYSTEM POTASSIUM UPTAKE PROTEIN"/>
    <property type="match status" value="1"/>
</dbReference>
<dbReference type="InterPro" id="IPR050641">
    <property type="entry name" value="RIFMO-like"/>
</dbReference>
<evidence type="ECO:0000256" key="2">
    <source>
        <dbReference type="ARBA" id="ARBA00022630"/>
    </source>
</evidence>
<dbReference type="Gene3D" id="3.30.9.10">
    <property type="entry name" value="D-Amino Acid Oxidase, subunit A, domain 2"/>
    <property type="match status" value="1"/>
</dbReference>
<dbReference type="SUPFAM" id="SSF51905">
    <property type="entry name" value="FAD/NAD(P)-binding domain"/>
    <property type="match status" value="1"/>
</dbReference>
<dbReference type="PRINTS" id="PR00420">
    <property type="entry name" value="RNGMNOXGNASE"/>
</dbReference>
<protein>
    <submittedName>
        <fullName evidence="5">FAD-dependent oxidoreductase</fullName>
    </submittedName>
</protein>
<dbReference type="InterPro" id="IPR036188">
    <property type="entry name" value="FAD/NAD-bd_sf"/>
</dbReference>
<gene>
    <name evidence="5" type="ORF">GCM10020367_08990</name>
</gene>
<keyword evidence="3" id="KW-0274">FAD</keyword>
<dbReference type="EMBL" id="BAAAYL010000001">
    <property type="protein sequence ID" value="GAA3368874.1"/>
    <property type="molecule type" value="Genomic_DNA"/>
</dbReference>
<dbReference type="Gene3D" id="3.50.50.60">
    <property type="entry name" value="FAD/NAD(P)-binding domain"/>
    <property type="match status" value="1"/>
</dbReference>
<dbReference type="Pfam" id="PF21274">
    <property type="entry name" value="Rng_hyd_C"/>
    <property type="match status" value="1"/>
</dbReference>
<proteinExistence type="predicted"/>
<dbReference type="PANTHER" id="PTHR43004:SF19">
    <property type="entry name" value="BINDING MONOOXYGENASE, PUTATIVE (JCVI)-RELATED"/>
    <property type="match status" value="1"/>
</dbReference>
<name>A0ABP6S5Y5_9ACTN</name>
<sequence length="547" mass="59301">MTPPPTEQTPVLIVGGAVVGLSTALFLARRGIRPLLVERHPGALGHPRARVVNPRTVEIFRAADLEEEIFADRSLTSELSEKLMVRAETLAGPEIFSAPMQDEAPELTSEVTPCTWCSIDQDRLERLVARRAAELGADLRWSTELAGFEQNEDGVVATLRDTATGAETTVHAQYLIGADGVRSTVRETLGIPVEGPGTLIHTVSVVFKADLTAPLRGRDLGLGYFDQPDTGTLLMPLDGSRWVFYTPYHPERGERLEDFDEARCIDAIRAAVGVPDLDVEGLEVQVEKTGQKILGFEISAGLAERYREGRAFLVGDAAHTMPPTGAFGAATGIQDADNLAWKLAAVLDRTAGPALLDTYEAERRPVARFTIDYALAELQERSHDGQDDDRVSYAAAILGQRYPSGALLPEDGTDLPPALDPRTLGRPGTRAPHVTVRCRGKELSVFDLFGEAPVLLTGPRGTDWEHAAGPAAQRLGVDLDVYRIGGEYVSEPDGEWAARYGVGPEGAVLVRPDGFVAWRSADAVDRPQEQLEEILARVLDRAENGRN</sequence>
<keyword evidence="6" id="KW-1185">Reference proteome</keyword>
<dbReference type="InterPro" id="IPR002938">
    <property type="entry name" value="FAD-bd"/>
</dbReference>
<accession>A0ABP6S5Y5</accession>
<evidence type="ECO:0000259" key="4">
    <source>
        <dbReference type="Pfam" id="PF01494"/>
    </source>
</evidence>
<comment type="cofactor">
    <cofactor evidence="1">
        <name>FAD</name>
        <dbReference type="ChEBI" id="CHEBI:57692"/>
    </cofactor>
</comment>
<feature type="domain" description="FAD-binding" evidence="4">
    <location>
        <begin position="9"/>
        <end position="372"/>
    </location>
</feature>
<dbReference type="Gene3D" id="3.40.30.120">
    <property type="match status" value="1"/>
</dbReference>
<evidence type="ECO:0000313" key="5">
    <source>
        <dbReference type="EMBL" id="GAA3368874.1"/>
    </source>
</evidence>
<organism evidence="5 6">
    <name type="scientific">Streptomyces sannanensis</name>
    <dbReference type="NCBI Taxonomy" id="285536"/>
    <lineage>
        <taxon>Bacteria</taxon>
        <taxon>Bacillati</taxon>
        <taxon>Actinomycetota</taxon>
        <taxon>Actinomycetes</taxon>
        <taxon>Kitasatosporales</taxon>
        <taxon>Streptomycetaceae</taxon>
        <taxon>Streptomyces</taxon>
    </lineage>
</organism>
<keyword evidence="2" id="KW-0285">Flavoprotein</keyword>
<dbReference type="Proteomes" id="UP001499990">
    <property type="component" value="Unassembled WGS sequence"/>
</dbReference>
<evidence type="ECO:0000313" key="6">
    <source>
        <dbReference type="Proteomes" id="UP001499990"/>
    </source>
</evidence>
<evidence type="ECO:0000256" key="3">
    <source>
        <dbReference type="ARBA" id="ARBA00022827"/>
    </source>
</evidence>
<dbReference type="RefSeq" id="WP_345034718.1">
    <property type="nucleotide sequence ID" value="NZ_BAAAYL010000001.1"/>
</dbReference>
<evidence type="ECO:0000256" key="1">
    <source>
        <dbReference type="ARBA" id="ARBA00001974"/>
    </source>
</evidence>
<dbReference type="Pfam" id="PF01494">
    <property type="entry name" value="FAD_binding_3"/>
    <property type="match status" value="1"/>
</dbReference>
<comment type="caution">
    <text evidence="5">The sequence shown here is derived from an EMBL/GenBank/DDBJ whole genome shotgun (WGS) entry which is preliminary data.</text>
</comment>